<dbReference type="OrthoDB" id="5870827at2759"/>
<evidence type="ECO:0000313" key="1">
    <source>
        <dbReference type="EMBL" id="EYC04332.1"/>
    </source>
</evidence>
<comment type="caution">
    <text evidence="1">The sequence shown here is derived from an EMBL/GenBank/DDBJ whole genome shotgun (WGS) entry which is preliminary data.</text>
</comment>
<evidence type="ECO:0000313" key="2">
    <source>
        <dbReference type="Proteomes" id="UP000024635"/>
    </source>
</evidence>
<accession>A0A016TNU3</accession>
<reference evidence="2" key="1">
    <citation type="journal article" date="2015" name="Nat. Genet.">
        <title>The genome and transcriptome of the zoonotic hookworm Ancylostoma ceylanicum identify infection-specific gene families.</title>
        <authorList>
            <person name="Schwarz E.M."/>
            <person name="Hu Y."/>
            <person name="Antoshechkin I."/>
            <person name="Miller M.M."/>
            <person name="Sternberg P.W."/>
            <person name="Aroian R.V."/>
        </authorList>
    </citation>
    <scope>NUCLEOTIDE SEQUENCE</scope>
    <source>
        <strain evidence="2">HY135</strain>
    </source>
</reference>
<dbReference type="EMBL" id="JARK01001424">
    <property type="protein sequence ID" value="EYC04332.1"/>
    <property type="molecule type" value="Genomic_DNA"/>
</dbReference>
<organism evidence="1 2">
    <name type="scientific">Ancylostoma ceylanicum</name>
    <dbReference type="NCBI Taxonomy" id="53326"/>
    <lineage>
        <taxon>Eukaryota</taxon>
        <taxon>Metazoa</taxon>
        <taxon>Ecdysozoa</taxon>
        <taxon>Nematoda</taxon>
        <taxon>Chromadorea</taxon>
        <taxon>Rhabditida</taxon>
        <taxon>Rhabditina</taxon>
        <taxon>Rhabditomorpha</taxon>
        <taxon>Strongyloidea</taxon>
        <taxon>Ancylostomatidae</taxon>
        <taxon>Ancylostomatinae</taxon>
        <taxon>Ancylostoma</taxon>
    </lineage>
</organism>
<protein>
    <submittedName>
        <fullName evidence="1">Uncharacterized protein</fullName>
    </submittedName>
</protein>
<name>A0A016TNU3_9BILA</name>
<dbReference type="AlphaFoldDB" id="A0A016TNU3"/>
<dbReference type="Proteomes" id="UP000024635">
    <property type="component" value="Unassembled WGS sequence"/>
</dbReference>
<sequence length="297" mass="33378">MQFCLHSTEPHRGGFGGSSTAAFVDLNKNATCHIFDPFESVQFPFIKGKEHKVTKCIYEKLRGTTFNSVAIPGEFITMSLFVQGMTVNEVKRLSSFLEAYRHDTYAASHSIAKINRIHSPVLVVSNELEWMFDPTDRYRPIDEGERYVLDLGSISRALKRLVATLPSKSDALRQVSSADLDILIKEAVLSLQFDCSDKYFNDNITIPAKNLWAMEIGKGWRANEGDAFGGYKLCMPEPYSKAVPKAEAQIKRSESYGEVTNRVISINEILGSTYNSVSTLASRSTLLKRKENNREKK</sequence>
<proteinExistence type="predicted"/>
<gene>
    <name evidence="1" type="primary">Acey_s0088.g2146</name>
    <name evidence="1" type="ORF">Y032_0088g2146</name>
</gene>
<keyword evidence="2" id="KW-1185">Reference proteome</keyword>